<dbReference type="EMBL" id="LCAK01000001">
    <property type="protein sequence ID" value="KKR89273.1"/>
    <property type="molecule type" value="Genomic_DNA"/>
</dbReference>
<evidence type="ECO:0000313" key="5">
    <source>
        <dbReference type="EMBL" id="KKR89273.1"/>
    </source>
</evidence>
<sequence length="276" mass="32082">MIIFLYGPDSYRRRKKLNEMVSRYKTKHLSWENFDFGKSETEKEFSRCREFFASRSLFEKEKLGILEDIFAVPSEIFEGISGDLKNFLKSNLEDKNFILLISGGKTPPKSFSFLLEKPVLFQEFGNLEGDRLVFFIRKEARARGLELDSRAVNFLAEIFREDIWGLINELEKLSLLNSKKIDATRLNELIDYYRPLARPKFFNQLNGLFSHSLSRRLVDLEILFGHQEEPVKIFNILATSYLNTVFSLQKLADYDAAIKSGKLDYEEALVDLALEG</sequence>
<evidence type="ECO:0000256" key="4">
    <source>
        <dbReference type="ARBA" id="ARBA00022932"/>
    </source>
</evidence>
<dbReference type="PANTHER" id="PTHR34388:SF1">
    <property type="entry name" value="DNA POLYMERASE III SUBUNIT DELTA"/>
    <property type="match status" value="1"/>
</dbReference>
<dbReference type="GO" id="GO:0003887">
    <property type="term" value="F:DNA-directed DNA polymerase activity"/>
    <property type="evidence" value="ECO:0007669"/>
    <property type="project" value="UniProtKB-KW"/>
</dbReference>
<organism evidence="5 6">
    <name type="scientific">Candidatus Wolfebacteria bacterium GW2011_GWB1_41_12</name>
    <dbReference type="NCBI Taxonomy" id="1619006"/>
    <lineage>
        <taxon>Bacteria</taxon>
        <taxon>Candidatus Wolfeibacteriota</taxon>
    </lineage>
</organism>
<evidence type="ECO:0000313" key="6">
    <source>
        <dbReference type="Proteomes" id="UP000033918"/>
    </source>
</evidence>
<dbReference type="Gene3D" id="1.10.8.60">
    <property type="match status" value="1"/>
</dbReference>
<dbReference type="Proteomes" id="UP000033918">
    <property type="component" value="Unassembled WGS sequence"/>
</dbReference>
<evidence type="ECO:0000256" key="1">
    <source>
        <dbReference type="ARBA" id="ARBA00022679"/>
    </source>
</evidence>
<comment type="caution">
    <text evidence="5">The sequence shown here is derived from an EMBL/GenBank/DDBJ whole genome shotgun (WGS) entry which is preliminary data.</text>
</comment>
<dbReference type="AlphaFoldDB" id="A0A0G0UKF6"/>
<dbReference type="SUPFAM" id="SSF52540">
    <property type="entry name" value="P-loop containing nucleoside triphosphate hydrolases"/>
    <property type="match status" value="1"/>
</dbReference>
<dbReference type="GO" id="GO:0003677">
    <property type="term" value="F:DNA binding"/>
    <property type="evidence" value="ECO:0007669"/>
    <property type="project" value="InterPro"/>
</dbReference>
<dbReference type="GO" id="GO:0006261">
    <property type="term" value="P:DNA-templated DNA replication"/>
    <property type="evidence" value="ECO:0007669"/>
    <property type="project" value="TreeGrafter"/>
</dbReference>
<reference evidence="5 6" key="1">
    <citation type="journal article" date="2015" name="Nature">
        <title>rRNA introns, odd ribosomes, and small enigmatic genomes across a large radiation of phyla.</title>
        <authorList>
            <person name="Brown C.T."/>
            <person name="Hug L.A."/>
            <person name="Thomas B.C."/>
            <person name="Sharon I."/>
            <person name="Castelle C.J."/>
            <person name="Singh A."/>
            <person name="Wilkins M.J."/>
            <person name="Williams K.H."/>
            <person name="Banfield J.F."/>
        </authorList>
    </citation>
    <scope>NUCLEOTIDE SEQUENCE [LARGE SCALE GENOMIC DNA]</scope>
</reference>
<dbReference type="InterPro" id="IPR005790">
    <property type="entry name" value="DNA_polIII_delta"/>
</dbReference>
<evidence type="ECO:0000256" key="2">
    <source>
        <dbReference type="ARBA" id="ARBA00022695"/>
    </source>
</evidence>
<name>A0A0G0UKF6_9BACT</name>
<proteinExistence type="predicted"/>
<protein>
    <submittedName>
        <fullName evidence="5">Uncharacterized protein</fullName>
    </submittedName>
</protein>
<dbReference type="PANTHER" id="PTHR34388">
    <property type="entry name" value="DNA POLYMERASE III SUBUNIT DELTA"/>
    <property type="match status" value="1"/>
</dbReference>
<keyword evidence="2" id="KW-0548">Nucleotidyltransferase</keyword>
<keyword evidence="1" id="KW-0808">Transferase</keyword>
<dbReference type="GO" id="GO:0009360">
    <property type="term" value="C:DNA polymerase III complex"/>
    <property type="evidence" value="ECO:0007669"/>
    <property type="project" value="TreeGrafter"/>
</dbReference>
<keyword evidence="3" id="KW-0235">DNA replication</keyword>
<dbReference type="NCBIfam" id="TIGR01128">
    <property type="entry name" value="holA"/>
    <property type="match status" value="1"/>
</dbReference>
<accession>A0A0G0UKF6</accession>
<gene>
    <name evidence="5" type="ORF">UU38_C0001G0175</name>
</gene>
<keyword evidence="4" id="KW-0239">DNA-directed DNA polymerase</keyword>
<evidence type="ECO:0000256" key="3">
    <source>
        <dbReference type="ARBA" id="ARBA00022705"/>
    </source>
</evidence>
<dbReference type="InterPro" id="IPR027417">
    <property type="entry name" value="P-loop_NTPase"/>
</dbReference>